<evidence type="ECO:0000256" key="2">
    <source>
        <dbReference type="ARBA" id="ARBA00022475"/>
    </source>
</evidence>
<dbReference type="InterPro" id="IPR050833">
    <property type="entry name" value="Poly_Biosynth_Transport"/>
</dbReference>
<name>A0ABU3C822_9FLAO</name>
<accession>A0ABU3C822</accession>
<feature type="transmembrane region" description="Helical" evidence="6">
    <location>
        <begin position="346"/>
        <end position="365"/>
    </location>
</feature>
<keyword evidence="5 6" id="KW-0472">Membrane</keyword>
<feature type="transmembrane region" description="Helical" evidence="6">
    <location>
        <begin position="129"/>
        <end position="149"/>
    </location>
</feature>
<proteinExistence type="predicted"/>
<evidence type="ECO:0000256" key="5">
    <source>
        <dbReference type="ARBA" id="ARBA00023136"/>
    </source>
</evidence>
<protein>
    <recommendedName>
        <fullName evidence="9">Polysaccharide biosynthesis protein</fullName>
    </recommendedName>
</protein>
<dbReference type="PANTHER" id="PTHR30250:SF11">
    <property type="entry name" value="O-ANTIGEN TRANSPORTER-RELATED"/>
    <property type="match status" value="1"/>
</dbReference>
<evidence type="ECO:0000313" key="8">
    <source>
        <dbReference type="Proteomes" id="UP001262889"/>
    </source>
</evidence>
<gene>
    <name evidence="7" type="ORF">RM553_06610</name>
</gene>
<dbReference type="PANTHER" id="PTHR30250">
    <property type="entry name" value="PST FAMILY PREDICTED COLANIC ACID TRANSPORTER"/>
    <property type="match status" value="1"/>
</dbReference>
<dbReference type="Proteomes" id="UP001262889">
    <property type="component" value="Unassembled WGS sequence"/>
</dbReference>
<evidence type="ECO:0008006" key="9">
    <source>
        <dbReference type="Google" id="ProtNLM"/>
    </source>
</evidence>
<feature type="transmembrane region" description="Helical" evidence="6">
    <location>
        <begin position="96"/>
        <end position="117"/>
    </location>
</feature>
<dbReference type="RefSeq" id="WP_311534167.1">
    <property type="nucleotide sequence ID" value="NZ_JAVRHQ010000005.1"/>
</dbReference>
<feature type="transmembrane region" description="Helical" evidence="6">
    <location>
        <begin position="243"/>
        <end position="262"/>
    </location>
</feature>
<feature type="transmembrane region" description="Helical" evidence="6">
    <location>
        <begin position="268"/>
        <end position="289"/>
    </location>
</feature>
<evidence type="ECO:0000256" key="4">
    <source>
        <dbReference type="ARBA" id="ARBA00022989"/>
    </source>
</evidence>
<evidence type="ECO:0000313" key="7">
    <source>
        <dbReference type="EMBL" id="MDT0642501.1"/>
    </source>
</evidence>
<organism evidence="7 8">
    <name type="scientific">Autumnicola tepida</name>
    <dbReference type="NCBI Taxonomy" id="3075595"/>
    <lineage>
        <taxon>Bacteria</taxon>
        <taxon>Pseudomonadati</taxon>
        <taxon>Bacteroidota</taxon>
        <taxon>Flavobacteriia</taxon>
        <taxon>Flavobacteriales</taxon>
        <taxon>Flavobacteriaceae</taxon>
        <taxon>Autumnicola</taxon>
    </lineage>
</organism>
<evidence type="ECO:0000256" key="1">
    <source>
        <dbReference type="ARBA" id="ARBA00004651"/>
    </source>
</evidence>
<reference evidence="7 8" key="1">
    <citation type="submission" date="2023-09" db="EMBL/GenBank/DDBJ databases">
        <authorList>
            <person name="Rey-Velasco X."/>
        </authorList>
    </citation>
    <scope>NUCLEOTIDE SEQUENCE [LARGE SCALE GENOMIC DNA]</scope>
    <source>
        <strain evidence="7 8">F363</strain>
    </source>
</reference>
<feature type="transmembrane region" description="Helical" evidence="6">
    <location>
        <begin position="50"/>
        <end position="75"/>
    </location>
</feature>
<keyword evidence="8" id="KW-1185">Reference proteome</keyword>
<evidence type="ECO:0000256" key="3">
    <source>
        <dbReference type="ARBA" id="ARBA00022692"/>
    </source>
</evidence>
<sequence length="428" mass="47256">MRVTLEQISPYFTKSALKPIGQVLGSQMIGKAMGFAISILLVRELSKEDYAVYTVLLTIQGMLLPLSNSAIFIGFKKIGGEIWNDTLKMSSLIRTAKHIAPVIIGLAFLLVGGYAAYILYKQEVEISRIIWFLLCLLLIVIPEVQTAFLRTAMLLKKEVALVQISELVAHVVRFIGIAGILLFLNLDYVIAVIFLITSLSAWSSYLYVKRKSKGLGFAEISEINADYKKTLIYYIKLNWHNSAFFAFKGQISIFLLGVFGTTESLAEIGALARFSLIFTIISALFRSIYAPAFARNNNGNRLRNMYTGTILASLVICGIVLLAVALFPEFFLWILGAGYQNLSYELLLMIIGGSIGFLIGIVHNVNLNKGWIKFTPLLEIPTDIGGILLGVFLFDITTLTGVLYMGILSGSINLLLYLSNSIAGLREA</sequence>
<comment type="caution">
    <text evidence="7">The sequence shown here is derived from an EMBL/GenBank/DDBJ whole genome shotgun (WGS) entry which is preliminary data.</text>
</comment>
<comment type="subcellular location">
    <subcellularLocation>
        <location evidence="1">Cell membrane</location>
        <topology evidence="1">Multi-pass membrane protein</topology>
    </subcellularLocation>
</comment>
<dbReference type="EMBL" id="JAVRHQ010000005">
    <property type="protein sequence ID" value="MDT0642501.1"/>
    <property type="molecule type" value="Genomic_DNA"/>
</dbReference>
<evidence type="ECO:0000256" key="6">
    <source>
        <dbReference type="SAM" id="Phobius"/>
    </source>
</evidence>
<keyword evidence="4 6" id="KW-1133">Transmembrane helix</keyword>
<keyword evidence="3 6" id="KW-0812">Transmembrane</keyword>
<keyword evidence="2" id="KW-1003">Cell membrane</keyword>
<feature type="transmembrane region" description="Helical" evidence="6">
    <location>
        <begin position="310"/>
        <end position="334"/>
    </location>
</feature>